<dbReference type="Proteomes" id="UP000816034">
    <property type="component" value="Unassembled WGS sequence"/>
</dbReference>
<dbReference type="PANTHER" id="PTHR10697:SF1">
    <property type="entry name" value="MAMMALIAN EPENDYMIN-RELATED PROTEIN 1"/>
    <property type="match status" value="1"/>
</dbReference>
<dbReference type="GO" id="GO:0005764">
    <property type="term" value="C:lysosome"/>
    <property type="evidence" value="ECO:0007669"/>
    <property type="project" value="TreeGrafter"/>
</dbReference>
<evidence type="ECO:0000256" key="1">
    <source>
        <dbReference type="SAM" id="SignalP"/>
    </source>
</evidence>
<gene>
    <name evidence="2" type="ORF">C9374_010107</name>
</gene>
<dbReference type="PANTHER" id="PTHR10697">
    <property type="entry name" value="MAMMALIAN EPENDYMIN-RELATED PROTEIN 1"/>
    <property type="match status" value="1"/>
</dbReference>
<accession>A0AA88GHR0</accession>
<dbReference type="AlphaFoldDB" id="A0AA88GHR0"/>
<keyword evidence="1" id="KW-0732">Signal</keyword>
<reference evidence="2 3" key="1">
    <citation type="journal article" date="2018" name="BMC Genomics">
        <title>The genome of Naegleria lovaniensis, the basis for a comparative approach to unravel pathogenicity factors of the human pathogenic amoeba N. fowleri.</title>
        <authorList>
            <person name="Liechti N."/>
            <person name="Schurch N."/>
            <person name="Bruggmann R."/>
            <person name="Wittwer M."/>
        </authorList>
    </citation>
    <scope>NUCLEOTIDE SEQUENCE [LARGE SCALE GENOMIC DNA]</scope>
    <source>
        <strain evidence="2 3">ATCC 30569</strain>
    </source>
</reference>
<name>A0AA88GHR0_NAELO</name>
<evidence type="ECO:0000313" key="2">
    <source>
        <dbReference type="EMBL" id="KAG2375103.1"/>
    </source>
</evidence>
<dbReference type="GO" id="GO:0005509">
    <property type="term" value="F:calcium ion binding"/>
    <property type="evidence" value="ECO:0007669"/>
    <property type="project" value="InterPro"/>
</dbReference>
<organism evidence="2 3">
    <name type="scientific">Naegleria lovaniensis</name>
    <name type="common">Amoeba</name>
    <dbReference type="NCBI Taxonomy" id="51637"/>
    <lineage>
        <taxon>Eukaryota</taxon>
        <taxon>Discoba</taxon>
        <taxon>Heterolobosea</taxon>
        <taxon>Tetramitia</taxon>
        <taxon>Eutetramitia</taxon>
        <taxon>Vahlkampfiidae</taxon>
        <taxon>Naegleria</taxon>
    </lineage>
</organism>
<protein>
    <submittedName>
        <fullName evidence="2">Uncharacterized protein</fullName>
    </submittedName>
</protein>
<keyword evidence="3" id="KW-1185">Reference proteome</keyword>
<comment type="caution">
    <text evidence="2">The sequence shown here is derived from an EMBL/GenBank/DDBJ whole genome shotgun (WGS) entry which is preliminary data.</text>
</comment>
<proteinExistence type="predicted"/>
<feature type="chain" id="PRO_5041742684" evidence="1">
    <location>
        <begin position="20"/>
        <end position="225"/>
    </location>
</feature>
<dbReference type="Pfam" id="PF00811">
    <property type="entry name" value="Ependymin"/>
    <property type="match status" value="1"/>
</dbReference>
<dbReference type="InterPro" id="IPR001299">
    <property type="entry name" value="Ependymin"/>
</dbReference>
<sequence>MKAILITFAALVLFLGAQACSIEAQQAHCFDKSFQTQLRVFEPKTDFIDTQMLFVDADAGLTRTDMTIREPVPRNVSVYINYKLNKRWIYEIAQNFCHSDIVTQPQQPFCISSNATFVRSDVIGGSLKVDVFDEKLFGFSARILYAPATNTPVEVMTKSGGVGSGMIIEEYFNWIHQKPAAAVFTLPQACKNVVASPQNKMLVSQAIKRVDSLLYRKSVKSLLSQ</sequence>
<dbReference type="EMBL" id="PYSW02000040">
    <property type="protein sequence ID" value="KAG2375103.1"/>
    <property type="molecule type" value="Genomic_DNA"/>
</dbReference>
<dbReference type="GO" id="GO:0005576">
    <property type="term" value="C:extracellular region"/>
    <property type="evidence" value="ECO:0007669"/>
    <property type="project" value="InterPro"/>
</dbReference>
<dbReference type="PROSITE" id="PS51257">
    <property type="entry name" value="PROKAR_LIPOPROTEIN"/>
    <property type="match status" value="1"/>
</dbReference>
<feature type="signal peptide" evidence="1">
    <location>
        <begin position="1"/>
        <end position="19"/>
    </location>
</feature>
<dbReference type="RefSeq" id="XP_044544277.1">
    <property type="nucleotide sequence ID" value="XM_044685615.1"/>
</dbReference>
<evidence type="ECO:0000313" key="3">
    <source>
        <dbReference type="Proteomes" id="UP000816034"/>
    </source>
</evidence>
<dbReference type="GeneID" id="68102561"/>
<dbReference type="GO" id="GO:0007160">
    <property type="term" value="P:cell-matrix adhesion"/>
    <property type="evidence" value="ECO:0007669"/>
    <property type="project" value="InterPro"/>
</dbReference>